<dbReference type="RefSeq" id="WP_005216005.1">
    <property type="nucleotide sequence ID" value="NZ_KB291713.1"/>
</dbReference>
<dbReference type="PATRIC" id="fig|545697.3.peg.3179"/>
<evidence type="ECO:0000313" key="1">
    <source>
        <dbReference type="EMBL" id="EKY22364.1"/>
    </source>
</evidence>
<name>L1Q2Z5_9CLOT</name>
<dbReference type="Proteomes" id="UP000010420">
    <property type="component" value="Unassembled WGS sequence"/>
</dbReference>
<organism evidence="1 2">
    <name type="scientific">Clostridium celatum DSM 1785</name>
    <dbReference type="NCBI Taxonomy" id="545697"/>
    <lineage>
        <taxon>Bacteria</taxon>
        <taxon>Bacillati</taxon>
        <taxon>Bacillota</taxon>
        <taxon>Clostridia</taxon>
        <taxon>Eubacteriales</taxon>
        <taxon>Clostridiaceae</taxon>
        <taxon>Clostridium</taxon>
    </lineage>
</organism>
<dbReference type="OrthoDB" id="1947207at2"/>
<dbReference type="STRING" id="545697.HMPREF0216_03252"/>
<accession>L1Q2Z5</accession>
<comment type="caution">
    <text evidence="1">The sequence shown here is derived from an EMBL/GenBank/DDBJ whole genome shotgun (WGS) entry which is preliminary data.</text>
</comment>
<dbReference type="EMBL" id="AMEZ01000129">
    <property type="protein sequence ID" value="EKY22364.1"/>
    <property type="molecule type" value="Genomic_DNA"/>
</dbReference>
<dbReference type="HOGENOM" id="CLU_020664_0_0_9"/>
<evidence type="ECO:0000313" key="2">
    <source>
        <dbReference type="Proteomes" id="UP000010420"/>
    </source>
</evidence>
<reference evidence="1 2" key="1">
    <citation type="submission" date="2012-05" db="EMBL/GenBank/DDBJ databases">
        <authorList>
            <person name="Weinstock G."/>
            <person name="Sodergren E."/>
            <person name="Lobos E.A."/>
            <person name="Fulton L."/>
            <person name="Fulton R."/>
            <person name="Courtney L."/>
            <person name="Fronick C."/>
            <person name="O'Laughlin M."/>
            <person name="Godfrey J."/>
            <person name="Wilson R.M."/>
            <person name="Miner T."/>
            <person name="Farmer C."/>
            <person name="Delehaunty K."/>
            <person name="Cordes M."/>
            <person name="Minx P."/>
            <person name="Tomlinson C."/>
            <person name="Chen J."/>
            <person name="Wollam A."/>
            <person name="Pepin K.H."/>
            <person name="Bhonagiri V."/>
            <person name="Zhang X."/>
            <person name="Suruliraj S."/>
            <person name="Warren W."/>
            <person name="Mitreva M."/>
            <person name="Mardis E.R."/>
            <person name="Wilson R.K."/>
        </authorList>
    </citation>
    <scope>NUCLEOTIDE SEQUENCE [LARGE SCALE GENOMIC DNA]</scope>
    <source>
        <strain evidence="1 2">DSM 1785</strain>
    </source>
</reference>
<dbReference type="eggNOG" id="ENOG50332R9">
    <property type="taxonomic scope" value="Bacteria"/>
</dbReference>
<keyword evidence="2" id="KW-1185">Reference proteome</keyword>
<proteinExistence type="predicted"/>
<protein>
    <submittedName>
        <fullName evidence="1">Uncharacterized protein</fullName>
    </submittedName>
</protein>
<sequence length="803" mass="89960">MRKKKKGSSLVLVLVIFLMLITVGTAIVSTTSVVYKNQINESKRAQNLYSSESGLDVTYNVIAKTIETAISLSNKAVNELLYKNYNLIEVEREAVKNGTELKFPVKIGDNSKSRIIKSDLTLNREELKKVEDEIFQTAFCLIMKDNITKCITNGEYLKSIISFTEYFIKSEMSVNGSKINEPEKIFSKIKYENDISPNIIAEIIGEMPNLDDEDKEIELDITSQFYSGIEDDENKNITRKNTVDTELTAQPGKQERVINLKYKITVPVYNPTNTTKKVQIIKRPVFDNSFAIDGNLYLSGSQIDIEGNLYVKGSDIKETDVNGLDQNVFNKYKNGIIIESNGNSIQDSTNVNIEGNIVTTKSISMRDYTNLIMNGDIYASNLHLGKYTNEANASNNIGTDITINRNVSVNKKANVYLSNDLSIYADNSTVNLNSFYGLNDITDNSSGQDRSSSSIIINSRDNVNLYVKEKAYILGTAYINTDNKYQTGESVAVKGNYLAYTTSLEGQEIGDSNTNYENVEFQYDRPLQLISKINGADVNVISKAQYFEDYSKIEENKARLNLVSVSLPSDTYSIGAYINGNTIKGSSGKLADTMLNIIKTEKDKFAKKVYGFGIIGADFDNPPTSVETGLRSVTTELLLENLPNVYNEMIAPNDYRVVFNKEKNKNVVLVGNDSNVRIDELKSDTNNIVIDLSNNNEAKFTGLIMTNGNVEIYGQLEVRGSIIAAGNLVCNSDNKKKKFIYDSKVVKEIIAIYYDKLYKEGSNDTVIVQPTDEYTETVEIEYDSSKQHNVKDYIKQSLWSIKK</sequence>
<dbReference type="AlphaFoldDB" id="L1Q2Z5"/>
<gene>
    <name evidence="1" type="ORF">HMPREF0216_03252</name>
</gene>